<dbReference type="InterPro" id="IPR010730">
    <property type="entry name" value="HET"/>
</dbReference>
<protein>
    <recommendedName>
        <fullName evidence="5">Heterokaryon incompatibility domain-containing protein</fullName>
    </recommendedName>
</protein>
<reference evidence="3" key="1">
    <citation type="submission" date="2022-07" db="EMBL/GenBank/DDBJ databases">
        <title>Genome Sequence of Xylaria arbuscula.</title>
        <authorList>
            <person name="Buettner E."/>
        </authorList>
    </citation>
    <scope>NUCLEOTIDE SEQUENCE</scope>
    <source>
        <strain evidence="3">VT107</strain>
    </source>
</reference>
<accession>A0A9W8NNU6</accession>
<comment type="caution">
    <text evidence="3">The sequence shown here is derived from an EMBL/GenBank/DDBJ whole genome shotgun (WGS) entry which is preliminary data.</text>
</comment>
<gene>
    <name evidence="3" type="ORF">NPX13_g496</name>
</gene>
<proteinExistence type="predicted"/>
<evidence type="ECO:0000313" key="3">
    <source>
        <dbReference type="EMBL" id="KAJ3580071.1"/>
    </source>
</evidence>
<dbReference type="PANTHER" id="PTHR33112">
    <property type="entry name" value="DOMAIN PROTEIN, PUTATIVE-RELATED"/>
    <property type="match status" value="1"/>
</dbReference>
<organism evidence="3 4">
    <name type="scientific">Xylaria arbuscula</name>
    <dbReference type="NCBI Taxonomy" id="114810"/>
    <lineage>
        <taxon>Eukaryota</taxon>
        <taxon>Fungi</taxon>
        <taxon>Dikarya</taxon>
        <taxon>Ascomycota</taxon>
        <taxon>Pezizomycotina</taxon>
        <taxon>Sordariomycetes</taxon>
        <taxon>Xylariomycetidae</taxon>
        <taxon>Xylariales</taxon>
        <taxon>Xylariaceae</taxon>
        <taxon>Xylaria</taxon>
    </lineage>
</organism>
<feature type="domain" description="Cyanovirin-N" evidence="2">
    <location>
        <begin position="113"/>
        <end position="197"/>
    </location>
</feature>
<dbReference type="Gene3D" id="2.30.60.10">
    <property type="entry name" value="Cyanovirin-N"/>
    <property type="match status" value="2"/>
</dbReference>
<sequence length="910" mass="102736">MSLSPSPQTLTLSLSDTCCLDIQFSTEGDVYVYQIFLDHHLGNNEGKFDVNRYGFSRTTKNVRLVGNVLHGTLRSSAGDWWDDQIIIEIEMSTATDIPRITFRPYNYMRLKGCRFLRLIDGPLLACQILQEDLTYKEAWVDLNGLLGNDNGVFWRHAKDFTRTTTNIRLLGSTLYGDLRNSSGAMSPSSINLTDILEAKGNLLRPLNNDVSEEYYNYEIVPDISSQRHWLPYGGNCRLLVHAMSRRWILLATCPTGSGVLRESAVDLSPISSSYWNIMHGRFDIPNAPDDANRVKVDEGRLTACYVTNHTNFKQWHESSIIEYHWAEKTIDLKGVMANQGGRLGLSTNEPQATQRFTIMLDPGGESYPFGGVPEHLRTIRQNLMPSYLCPQKRWNVVKAWVTECVNGHDDCKGKRETDLPSRFLEIGENDTDVVRVETSAKGQKGTYACLSHCWGGKNTCMLTTSTGEQFSKSIPKSLLPRVFSDAIGVCRRLGIKKLWIDSLCIQQDSKEDWEKESRKMGQYYSNCVVCIAATNSSNSAGTLELTKYPDDVVVRSKGQDPVTGPFCLLAIPSELLEIRHFARGPQRTQPPTFPLMTRAWVMQERWLSPRTLHFCGVEIVFECAKMTVCECGRASQDITNELEAKHHKFLRSTTSSKISQLRENIDRYTWPDIVTNYSALDLSHPTDHLVALSGLASIKEYRYIRYDRAEAPIPRYLAGLWRDHLANQLAWYVGETLLVATSNRTMSDSTERVAAPRPKPQEYLAPSWSWASVEDPDPYGAVQEGCYILVHGRLLNTSWESVYNAGASEAFVLNDIVGTQQLNRENRKGVLFSPDYLLMDLEDSEQLAVLPLSRLDVLFAMAVGTGDLARASRTTMCLVLREVKNRSLENHENVVVYQRIGFTEVKLLSS</sequence>
<evidence type="ECO:0000313" key="4">
    <source>
        <dbReference type="Proteomes" id="UP001148614"/>
    </source>
</evidence>
<dbReference type="InterPro" id="IPR036673">
    <property type="entry name" value="Cyanovirin-N_sf"/>
</dbReference>
<keyword evidence="4" id="KW-1185">Reference proteome</keyword>
<dbReference type="Pfam" id="PF06985">
    <property type="entry name" value="HET"/>
    <property type="match status" value="1"/>
</dbReference>
<evidence type="ECO:0000259" key="1">
    <source>
        <dbReference type="Pfam" id="PF06985"/>
    </source>
</evidence>
<dbReference type="SUPFAM" id="SSF51322">
    <property type="entry name" value="Cyanovirin-N"/>
    <property type="match status" value="2"/>
</dbReference>
<evidence type="ECO:0008006" key="5">
    <source>
        <dbReference type="Google" id="ProtNLM"/>
    </source>
</evidence>
<evidence type="ECO:0000259" key="2">
    <source>
        <dbReference type="Pfam" id="PF08881"/>
    </source>
</evidence>
<dbReference type="Pfam" id="PF08881">
    <property type="entry name" value="CVNH"/>
    <property type="match status" value="1"/>
</dbReference>
<dbReference type="AlphaFoldDB" id="A0A9W8NNU6"/>
<dbReference type="EMBL" id="JANPWZ010000032">
    <property type="protein sequence ID" value="KAJ3580071.1"/>
    <property type="molecule type" value="Genomic_DNA"/>
</dbReference>
<dbReference type="InterPro" id="IPR011058">
    <property type="entry name" value="Cyanovirin-N"/>
</dbReference>
<feature type="domain" description="Heterokaryon incompatibility" evidence="1">
    <location>
        <begin position="447"/>
        <end position="604"/>
    </location>
</feature>
<dbReference type="VEuPathDB" id="FungiDB:F4678DRAFT_466994"/>
<dbReference type="PANTHER" id="PTHR33112:SF9">
    <property type="entry name" value="HETEROKARYON INCOMPATIBILITY DOMAIN-CONTAINING PROTEIN"/>
    <property type="match status" value="1"/>
</dbReference>
<dbReference type="Proteomes" id="UP001148614">
    <property type="component" value="Unassembled WGS sequence"/>
</dbReference>
<name>A0A9W8NNU6_9PEZI</name>